<reference evidence="2 3" key="1">
    <citation type="submission" date="2018-02" db="EMBL/GenBank/DDBJ databases">
        <title>8 Nocardia nova and 1 Nocardia cyriacigeorgica strain used for evolution to TMP-SMX.</title>
        <authorList>
            <person name="Mehta H."/>
            <person name="Weng J."/>
            <person name="Shamoo Y."/>
        </authorList>
    </citation>
    <scope>NUCLEOTIDE SEQUENCE [LARGE SCALE GENOMIC DNA]</scope>
    <source>
        <strain evidence="2 3">BAA2227</strain>
    </source>
</reference>
<dbReference type="Proteomes" id="UP000238356">
    <property type="component" value="Unassembled WGS sequence"/>
</dbReference>
<accession>A0A2S5ZWQ4</accession>
<sequence>MRELLRGAVPVHVLHHAAEQEVYGAWMAEELAHHGYPISPGTLYPLLHRLENAGLLTSTEHVVDGRVRRVYTATAAGLGELTRLRAVVAELSGEVLRPAPATGPHT</sequence>
<proteinExistence type="predicted"/>
<evidence type="ECO:0000313" key="3">
    <source>
        <dbReference type="Proteomes" id="UP000238356"/>
    </source>
</evidence>
<protein>
    <submittedName>
        <fullName evidence="2">PadR family transcriptional regulator</fullName>
    </submittedName>
</protein>
<dbReference type="EMBL" id="PSZD01000033">
    <property type="protein sequence ID" value="PPJ21969.1"/>
    <property type="molecule type" value="Genomic_DNA"/>
</dbReference>
<dbReference type="PANTHER" id="PTHR33169">
    <property type="entry name" value="PADR-FAMILY TRANSCRIPTIONAL REGULATOR"/>
    <property type="match status" value="1"/>
</dbReference>
<gene>
    <name evidence="2" type="ORF">C5F51_32575</name>
</gene>
<dbReference type="InterPro" id="IPR036390">
    <property type="entry name" value="WH_DNA-bd_sf"/>
</dbReference>
<organism evidence="2 3">
    <name type="scientific">Nocardia nova</name>
    <dbReference type="NCBI Taxonomy" id="37330"/>
    <lineage>
        <taxon>Bacteria</taxon>
        <taxon>Bacillati</taxon>
        <taxon>Actinomycetota</taxon>
        <taxon>Actinomycetes</taxon>
        <taxon>Mycobacteriales</taxon>
        <taxon>Nocardiaceae</taxon>
        <taxon>Nocardia</taxon>
    </lineage>
</organism>
<dbReference type="Pfam" id="PF03551">
    <property type="entry name" value="PadR"/>
    <property type="match status" value="1"/>
</dbReference>
<feature type="domain" description="Transcription regulator PadR N-terminal" evidence="1">
    <location>
        <begin position="13"/>
        <end position="82"/>
    </location>
</feature>
<dbReference type="InterPro" id="IPR005149">
    <property type="entry name" value="Tscrpt_reg_PadR_N"/>
</dbReference>
<dbReference type="AlphaFoldDB" id="A0A2S5ZWQ4"/>
<dbReference type="InterPro" id="IPR036388">
    <property type="entry name" value="WH-like_DNA-bd_sf"/>
</dbReference>
<name>A0A2S5ZWQ4_9NOCA</name>
<dbReference type="SUPFAM" id="SSF46785">
    <property type="entry name" value="Winged helix' DNA-binding domain"/>
    <property type="match status" value="1"/>
</dbReference>
<dbReference type="RefSeq" id="WP_064909825.1">
    <property type="nucleotide sequence ID" value="NZ_JAUJFK010000006.1"/>
</dbReference>
<comment type="caution">
    <text evidence="2">The sequence shown here is derived from an EMBL/GenBank/DDBJ whole genome shotgun (WGS) entry which is preliminary data.</text>
</comment>
<dbReference type="PANTHER" id="PTHR33169:SF14">
    <property type="entry name" value="TRANSCRIPTIONAL REGULATOR RV3488"/>
    <property type="match status" value="1"/>
</dbReference>
<evidence type="ECO:0000259" key="1">
    <source>
        <dbReference type="Pfam" id="PF03551"/>
    </source>
</evidence>
<dbReference type="Gene3D" id="1.10.10.10">
    <property type="entry name" value="Winged helix-like DNA-binding domain superfamily/Winged helix DNA-binding domain"/>
    <property type="match status" value="1"/>
</dbReference>
<keyword evidence="3" id="KW-1185">Reference proteome</keyword>
<evidence type="ECO:0000313" key="2">
    <source>
        <dbReference type="EMBL" id="PPJ21969.1"/>
    </source>
</evidence>
<dbReference type="InterPro" id="IPR052509">
    <property type="entry name" value="Metal_resp_DNA-bind_regulator"/>
</dbReference>